<dbReference type="InterPro" id="IPR036388">
    <property type="entry name" value="WH-like_DNA-bd_sf"/>
</dbReference>
<dbReference type="PROSITE" id="PS50995">
    <property type="entry name" value="HTH_MARR_2"/>
    <property type="match status" value="1"/>
</dbReference>
<name>A0A1B4Y343_MYCUL</name>
<dbReference type="GeneID" id="93436965"/>
<evidence type="ECO:0000313" key="6">
    <source>
        <dbReference type="Proteomes" id="UP000218067"/>
    </source>
</evidence>
<reference evidence="5 6" key="1">
    <citation type="submission" date="2016-08" db="EMBL/GenBank/DDBJ databases">
        <title>Complete genome sequence of Mycobacterium shinshuense, a subspecies of M. ulcerans.</title>
        <authorList>
            <person name="Yoshida M."/>
            <person name="Ogura Y."/>
            <person name="Hayashi T."/>
            <person name="Hoshino Y."/>
        </authorList>
    </citation>
    <scope>NUCLEOTIDE SEQUENCE [LARGE SCALE GENOMIC DNA]</scope>
    <source>
        <strain evidence="6">ATCC 33728</strain>
    </source>
</reference>
<dbReference type="PRINTS" id="PR00598">
    <property type="entry name" value="HTHMARR"/>
</dbReference>
<keyword evidence="1" id="KW-0805">Transcription regulation</keyword>
<keyword evidence="3" id="KW-0804">Transcription</keyword>
<dbReference type="RefSeq" id="WP_096370726.1">
    <property type="nucleotide sequence ID" value="NZ_AP017624.1"/>
</dbReference>
<dbReference type="PANTHER" id="PTHR39515">
    <property type="entry name" value="CONSERVED PROTEIN"/>
    <property type="match status" value="1"/>
</dbReference>
<evidence type="ECO:0000313" key="5">
    <source>
        <dbReference type="EMBL" id="BAV41487.1"/>
    </source>
</evidence>
<organism evidence="5 6">
    <name type="scientific">Mycobacterium ulcerans subsp. shinshuense</name>
    <dbReference type="NCBI Taxonomy" id="1124626"/>
    <lineage>
        <taxon>Bacteria</taxon>
        <taxon>Bacillati</taxon>
        <taxon>Actinomycetota</taxon>
        <taxon>Actinomycetes</taxon>
        <taxon>Mycobacteriales</taxon>
        <taxon>Mycobacteriaceae</taxon>
        <taxon>Mycobacterium</taxon>
        <taxon>Mycobacterium ulcerans group</taxon>
    </lineage>
</organism>
<keyword evidence="2" id="KW-0238">DNA-binding</keyword>
<evidence type="ECO:0000256" key="1">
    <source>
        <dbReference type="ARBA" id="ARBA00023015"/>
    </source>
</evidence>
<dbReference type="GO" id="GO:0003700">
    <property type="term" value="F:DNA-binding transcription factor activity"/>
    <property type="evidence" value="ECO:0007669"/>
    <property type="project" value="InterPro"/>
</dbReference>
<evidence type="ECO:0000256" key="2">
    <source>
        <dbReference type="ARBA" id="ARBA00023125"/>
    </source>
</evidence>
<dbReference type="SMART" id="SM00347">
    <property type="entry name" value="HTH_MARR"/>
    <property type="match status" value="1"/>
</dbReference>
<dbReference type="SUPFAM" id="SSF46785">
    <property type="entry name" value="Winged helix' DNA-binding domain"/>
    <property type="match status" value="1"/>
</dbReference>
<dbReference type="PROSITE" id="PS01117">
    <property type="entry name" value="HTH_MARR_1"/>
    <property type="match status" value="1"/>
</dbReference>
<dbReference type="GO" id="GO:0003677">
    <property type="term" value="F:DNA binding"/>
    <property type="evidence" value="ECO:0007669"/>
    <property type="project" value="UniProtKB-KW"/>
</dbReference>
<dbReference type="EMBL" id="AP017624">
    <property type="protein sequence ID" value="BAV41487.1"/>
    <property type="molecule type" value="Genomic_DNA"/>
</dbReference>
<feature type="domain" description="HTH marR-type" evidence="4">
    <location>
        <begin position="36"/>
        <end position="170"/>
    </location>
</feature>
<sequence>MSGTRKVPQLPQPIETTRQETLKWVAASAPGLAVDDAELGTALFAGSVRLVRTVESHLQRYGLSSGRFAVLITLGAAPEGRHTPSAIAERIAVRRPTVTGIVNGLESAGLVRRSADPTSRRNQLVELTERGRRLVAEIAPDHFGRLAAAMGEFTPADRDTLRAAMGLLDRFGEILLNERDA</sequence>
<evidence type="ECO:0000256" key="3">
    <source>
        <dbReference type="ARBA" id="ARBA00023163"/>
    </source>
</evidence>
<dbReference type="PANTHER" id="PTHR39515:SF2">
    <property type="entry name" value="HTH-TYPE TRANSCRIPTIONAL REGULATOR RV0880"/>
    <property type="match status" value="1"/>
</dbReference>
<accession>A0A1B4Y343</accession>
<dbReference type="Gene3D" id="1.10.10.10">
    <property type="entry name" value="Winged helix-like DNA-binding domain superfamily/Winged helix DNA-binding domain"/>
    <property type="match status" value="1"/>
</dbReference>
<evidence type="ECO:0000259" key="4">
    <source>
        <dbReference type="PROSITE" id="PS50995"/>
    </source>
</evidence>
<dbReference type="Proteomes" id="UP000218067">
    <property type="component" value="Chromosome"/>
</dbReference>
<gene>
    <name evidence="5" type="ORF">SHTP_2355</name>
</gene>
<dbReference type="InterPro" id="IPR036390">
    <property type="entry name" value="WH_DNA-bd_sf"/>
</dbReference>
<dbReference type="AlphaFoldDB" id="A0A1B4Y343"/>
<dbReference type="InterPro" id="IPR000835">
    <property type="entry name" value="HTH_MarR-typ"/>
</dbReference>
<dbReference type="InterPro" id="IPR023187">
    <property type="entry name" value="Tscrpt_reg_MarR-type_CS"/>
</dbReference>
<protein>
    <submittedName>
        <fullName evidence="5">Transcriptional regulatory protein</fullName>
    </submittedName>
</protein>
<dbReference type="InterPro" id="IPR052526">
    <property type="entry name" value="HTH-type_Bedaq_tolerance"/>
</dbReference>
<dbReference type="Pfam" id="PF01047">
    <property type="entry name" value="MarR"/>
    <property type="match status" value="1"/>
</dbReference>
<proteinExistence type="predicted"/>